<reference evidence="5" key="1">
    <citation type="journal article" date="2019" name="Int. J. Syst. Evol. Microbiol.">
        <title>The Global Catalogue of Microorganisms (GCM) 10K type strain sequencing project: providing services to taxonomists for standard genome sequencing and annotation.</title>
        <authorList>
            <consortium name="The Broad Institute Genomics Platform"/>
            <consortium name="The Broad Institute Genome Sequencing Center for Infectious Disease"/>
            <person name="Wu L."/>
            <person name="Ma J."/>
        </authorList>
    </citation>
    <scope>NUCLEOTIDE SEQUENCE [LARGE SCALE GENOMIC DNA]</scope>
    <source>
        <strain evidence="5">NBRC 106593</strain>
    </source>
</reference>
<dbReference type="SUPFAM" id="SSF51735">
    <property type="entry name" value="NAD(P)-binding Rossmann-fold domains"/>
    <property type="match status" value="1"/>
</dbReference>
<evidence type="ECO:0000313" key="5">
    <source>
        <dbReference type="Proteomes" id="UP001596356"/>
    </source>
</evidence>
<dbReference type="InterPro" id="IPR036291">
    <property type="entry name" value="NAD(P)-bd_dom_sf"/>
</dbReference>
<proteinExistence type="inferred from homology"/>
<organism evidence="4 5">
    <name type="scientific">Branchiibius cervicis</name>
    <dbReference type="NCBI Taxonomy" id="908252"/>
    <lineage>
        <taxon>Bacteria</taxon>
        <taxon>Bacillati</taxon>
        <taxon>Actinomycetota</taxon>
        <taxon>Actinomycetes</taxon>
        <taxon>Micrococcales</taxon>
        <taxon>Dermacoccaceae</taxon>
        <taxon>Branchiibius</taxon>
    </lineage>
</organism>
<dbReference type="InterPro" id="IPR002347">
    <property type="entry name" value="SDR_fam"/>
</dbReference>
<feature type="region of interest" description="Disordered" evidence="3">
    <location>
        <begin position="250"/>
        <end position="279"/>
    </location>
</feature>
<name>A0ABW2ANE6_9MICO</name>
<evidence type="ECO:0000313" key="4">
    <source>
        <dbReference type="EMBL" id="MFC6712422.1"/>
    </source>
</evidence>
<dbReference type="Proteomes" id="UP001596356">
    <property type="component" value="Unassembled WGS sequence"/>
</dbReference>
<dbReference type="RefSeq" id="WP_377819887.1">
    <property type="nucleotide sequence ID" value="NZ_JBHSWJ010000002.1"/>
</dbReference>
<keyword evidence="2" id="KW-0560">Oxidoreductase</keyword>
<keyword evidence="5" id="KW-1185">Reference proteome</keyword>
<evidence type="ECO:0000256" key="1">
    <source>
        <dbReference type="ARBA" id="ARBA00006484"/>
    </source>
</evidence>
<dbReference type="EMBL" id="JBHSWJ010000002">
    <property type="protein sequence ID" value="MFC6712422.1"/>
    <property type="molecule type" value="Genomic_DNA"/>
</dbReference>
<dbReference type="PRINTS" id="PR00081">
    <property type="entry name" value="GDHRDH"/>
</dbReference>
<comment type="similarity">
    <text evidence="1">Belongs to the short-chain dehydrogenases/reductases (SDR) family.</text>
</comment>
<dbReference type="PANTHER" id="PTHR24320">
    <property type="entry name" value="RETINOL DEHYDROGENASE"/>
    <property type="match status" value="1"/>
</dbReference>
<gene>
    <name evidence="4" type="ORF">ACFQBT_00545</name>
</gene>
<dbReference type="NCBIfam" id="NF004513">
    <property type="entry name" value="PRK05854.1"/>
    <property type="match status" value="1"/>
</dbReference>
<dbReference type="PANTHER" id="PTHR24320:SF283">
    <property type="entry name" value="RETINOL DEHYDROGENASE 11"/>
    <property type="match status" value="1"/>
</dbReference>
<dbReference type="Pfam" id="PF00106">
    <property type="entry name" value="adh_short"/>
    <property type="match status" value="1"/>
</dbReference>
<evidence type="ECO:0000256" key="3">
    <source>
        <dbReference type="SAM" id="MobiDB-lite"/>
    </source>
</evidence>
<dbReference type="Gene3D" id="3.40.50.720">
    <property type="entry name" value="NAD(P)-binding Rossmann-like Domain"/>
    <property type="match status" value="1"/>
</dbReference>
<comment type="caution">
    <text evidence="4">The sequence shown here is derived from an EMBL/GenBank/DDBJ whole genome shotgun (WGS) entry which is preliminary data.</text>
</comment>
<sequence>MTKRTYDELPDLTGTRALVTGASDGIGQGIADRLAAAGAEVLMPVRNQEKGEAAAAAIRERHPSARLRLLELDLASLDSVAELADTLLAEGQPIHRMVNNASLMTPPVRQETEDGFEVQFGTNHLGHFALTGRLLPLLEAGRARVTSQTSIAARSGGINWDDVNWERDYNGMRAYRQSKIAVGLFGLELSRRAGAGGWGSAATSPIRAWRRPICWPPAPRWAAVPTTGRSRSSGGCPRTAWSWEPRRRRRFPRWSPSPPRPLRTAASTGRSGSAGWVAHPGRRSCGHRCGTPMLPRGSGICRRN</sequence>
<accession>A0ABW2ANE6</accession>
<evidence type="ECO:0000256" key="2">
    <source>
        <dbReference type="ARBA" id="ARBA00023002"/>
    </source>
</evidence>
<protein>
    <submittedName>
        <fullName evidence="4">SDR family oxidoreductase</fullName>
    </submittedName>
</protein>